<proteinExistence type="predicted"/>
<organism evidence="2 3">
    <name type="scientific">Sphingopyxis macrogoltabida</name>
    <name type="common">Sphingomonas macrogoltabidus</name>
    <dbReference type="NCBI Taxonomy" id="33050"/>
    <lineage>
        <taxon>Bacteria</taxon>
        <taxon>Pseudomonadati</taxon>
        <taxon>Pseudomonadota</taxon>
        <taxon>Alphaproteobacteria</taxon>
        <taxon>Sphingomonadales</taxon>
        <taxon>Sphingomonadaceae</taxon>
        <taxon>Sphingopyxis</taxon>
    </lineage>
</organism>
<dbReference type="EMBL" id="CP012700">
    <property type="protein sequence ID" value="ALH80026.1"/>
    <property type="molecule type" value="Genomic_DNA"/>
</dbReference>
<dbReference type="AlphaFoldDB" id="A0A0N9UYA1"/>
<gene>
    <name evidence="2" type="ORF">AN936_06490</name>
</gene>
<sequence length="411" mass="45806">MAAGDRPEQTWRDRMAAYRFGTASVAEAGFSASVLAELDAYFDTMVANGELPGQVMLLARGDTIVHAHVAGFADCRDRRPLHTDSIFTLFSMSKPLAAVAMLLLYEEGKWQFDDSVADYLPEFAGIAALPGSNATRPPTIRELFTHSAGFSLGKTVEEMQEKLAKLRWHDARSLTEQIGRYASLPLGYEPGTAWEYSVATDLQAEIVERLSGERYDLFLKKRVFDPLGMEDTGFTLDYDQTRRLVCGHVFDPETGRLRTATSEERMESIFPMGGTSFKSTAGDYARFARMLLQRGSLGEVKILKPESIELMLSNHLPEDLLQNRYPILHYVIGQGNGHGLNGMVCVDPARAGRPVGKGTYEWGGAFGTWFWIDPANDILCIGMTHRQRIATDMRPPEVVAQEFVYRALREA</sequence>
<dbReference type="SUPFAM" id="SSF56601">
    <property type="entry name" value="beta-lactamase/transpeptidase-like"/>
    <property type="match status" value="1"/>
</dbReference>
<evidence type="ECO:0000313" key="3">
    <source>
        <dbReference type="Proteomes" id="UP000058074"/>
    </source>
</evidence>
<dbReference type="InterPro" id="IPR012338">
    <property type="entry name" value="Beta-lactam/transpept-like"/>
</dbReference>
<feature type="domain" description="Beta-lactamase-related" evidence="1">
    <location>
        <begin position="38"/>
        <end position="389"/>
    </location>
</feature>
<dbReference type="InterPro" id="IPR001466">
    <property type="entry name" value="Beta-lactam-related"/>
</dbReference>
<dbReference type="PANTHER" id="PTHR43283:SF3">
    <property type="entry name" value="BETA-LACTAMASE FAMILY PROTEIN (AFU_ORTHOLOGUE AFUA_5G07500)"/>
    <property type="match status" value="1"/>
</dbReference>
<evidence type="ECO:0000259" key="1">
    <source>
        <dbReference type="Pfam" id="PF00144"/>
    </source>
</evidence>
<dbReference type="Proteomes" id="UP000058074">
    <property type="component" value="Chromosome"/>
</dbReference>
<evidence type="ECO:0000313" key="2">
    <source>
        <dbReference type="EMBL" id="ALH80026.1"/>
    </source>
</evidence>
<dbReference type="PANTHER" id="PTHR43283">
    <property type="entry name" value="BETA-LACTAMASE-RELATED"/>
    <property type="match status" value="1"/>
</dbReference>
<accession>A0A0N9UYA1</accession>
<dbReference type="Pfam" id="PF00144">
    <property type="entry name" value="Beta-lactamase"/>
    <property type="match status" value="1"/>
</dbReference>
<name>A0A0N9UYA1_SPHMC</name>
<reference evidence="2 3" key="1">
    <citation type="journal article" date="2015" name="Genome Announc.">
        <title>Complete Genome Sequence of Polypropylene Glycol- and Polyethylene Glycol-Degrading Sphingopyxis macrogoltabida Strain EY-1.</title>
        <authorList>
            <person name="Ohtsubo Y."/>
            <person name="Nagata Y."/>
            <person name="Numata M."/>
            <person name="Tsuchikane K."/>
            <person name="Hosoyama A."/>
            <person name="Yamazoe A."/>
            <person name="Tsuda M."/>
            <person name="Fujita N."/>
            <person name="Kawai F."/>
        </authorList>
    </citation>
    <scope>NUCLEOTIDE SEQUENCE [LARGE SCALE GENOMIC DNA]</scope>
    <source>
        <strain evidence="2 3">EY-1</strain>
    </source>
</reference>
<dbReference type="PATRIC" id="fig|33050.5.peg.1350"/>
<protein>
    <recommendedName>
        <fullName evidence="1">Beta-lactamase-related domain-containing protein</fullName>
    </recommendedName>
</protein>
<dbReference type="Gene3D" id="3.40.710.10">
    <property type="entry name" value="DD-peptidase/beta-lactamase superfamily"/>
    <property type="match status" value="1"/>
</dbReference>
<dbReference type="KEGG" id="smag:AN936_06490"/>
<dbReference type="InterPro" id="IPR050789">
    <property type="entry name" value="Diverse_Enzym_Activities"/>
</dbReference>